<organism evidence="1 2">
    <name type="scientific">Lepraria neglecta</name>
    <dbReference type="NCBI Taxonomy" id="209136"/>
    <lineage>
        <taxon>Eukaryota</taxon>
        <taxon>Fungi</taxon>
        <taxon>Dikarya</taxon>
        <taxon>Ascomycota</taxon>
        <taxon>Pezizomycotina</taxon>
        <taxon>Lecanoromycetes</taxon>
        <taxon>OSLEUM clade</taxon>
        <taxon>Lecanoromycetidae</taxon>
        <taxon>Lecanorales</taxon>
        <taxon>Lecanorineae</taxon>
        <taxon>Stereocaulaceae</taxon>
        <taxon>Lepraria</taxon>
    </lineage>
</organism>
<dbReference type="SUPFAM" id="SSF52540">
    <property type="entry name" value="P-loop containing nucleoside triphosphate hydrolases"/>
    <property type="match status" value="1"/>
</dbReference>
<name>A0AAD9Z3K4_9LECA</name>
<proteinExistence type="predicted"/>
<comment type="caution">
    <text evidence="1">The sequence shown here is derived from an EMBL/GenBank/DDBJ whole genome shotgun (WGS) entry which is preliminary data.</text>
</comment>
<dbReference type="Gene3D" id="3.40.50.300">
    <property type="entry name" value="P-loop containing nucleotide triphosphate hydrolases"/>
    <property type="match status" value="1"/>
</dbReference>
<dbReference type="AlphaFoldDB" id="A0AAD9Z3K4"/>
<accession>A0AAD9Z3K4</accession>
<dbReference type="EMBL" id="JASNWA010000009">
    <property type="protein sequence ID" value="KAK3170058.1"/>
    <property type="molecule type" value="Genomic_DNA"/>
</dbReference>
<protein>
    <submittedName>
        <fullName evidence="1">Uncharacterized protein</fullName>
    </submittedName>
</protein>
<sequence length="113" mass="12759">MTTPASTVPSLGHRVEDFRVDGQGQVQIGDRHYYGNPLPFPPSPFRNKYFEVPRDASSTFTGREEICEQLQARCLPSSTPNIRGQQKRYVIHGLGGSGKTQVCLKFVQDYREE</sequence>
<dbReference type="InterPro" id="IPR027417">
    <property type="entry name" value="P-loop_NTPase"/>
</dbReference>
<evidence type="ECO:0000313" key="2">
    <source>
        <dbReference type="Proteomes" id="UP001276659"/>
    </source>
</evidence>
<gene>
    <name evidence="1" type="ORF">OEA41_009443</name>
</gene>
<keyword evidence="2" id="KW-1185">Reference proteome</keyword>
<reference evidence="1" key="1">
    <citation type="submission" date="2022-11" db="EMBL/GenBank/DDBJ databases">
        <title>Chromosomal genome sequence assembly and mating type (MAT) locus characterization of the leprose asexual lichenized fungus Lepraria neglecta (Nyl.) Erichsen.</title>
        <authorList>
            <person name="Allen J.L."/>
            <person name="Pfeffer B."/>
        </authorList>
    </citation>
    <scope>NUCLEOTIDE SEQUENCE</scope>
    <source>
        <strain evidence="1">Allen 5258</strain>
    </source>
</reference>
<evidence type="ECO:0000313" key="1">
    <source>
        <dbReference type="EMBL" id="KAK3170058.1"/>
    </source>
</evidence>
<dbReference type="Proteomes" id="UP001276659">
    <property type="component" value="Unassembled WGS sequence"/>
</dbReference>